<comment type="similarity">
    <text evidence="3">Belongs to the methyltransferase superfamily. Arsenite methyltransferase family.</text>
</comment>
<evidence type="ECO:0000256" key="8">
    <source>
        <dbReference type="ARBA" id="ARBA00048428"/>
    </source>
</evidence>
<evidence type="ECO:0000256" key="3">
    <source>
        <dbReference type="ARBA" id="ARBA00034487"/>
    </source>
</evidence>
<evidence type="ECO:0000313" key="11">
    <source>
        <dbReference type="Proteomes" id="UP000334820"/>
    </source>
</evidence>
<keyword evidence="1 10" id="KW-0808">Transferase</keyword>
<dbReference type="Gene3D" id="3.40.50.150">
    <property type="entry name" value="Vaccinia Virus protein VP39"/>
    <property type="match status" value="1"/>
</dbReference>
<keyword evidence="11" id="KW-1185">Reference proteome</keyword>
<feature type="domain" description="Methyltransferase" evidence="9">
    <location>
        <begin position="75"/>
        <end position="218"/>
    </location>
</feature>
<evidence type="ECO:0000256" key="1">
    <source>
        <dbReference type="ARBA" id="ARBA00022679"/>
    </source>
</evidence>
<proteinExistence type="inferred from homology"/>
<dbReference type="GO" id="GO:0032259">
    <property type="term" value="P:methylation"/>
    <property type="evidence" value="ECO:0007669"/>
    <property type="project" value="UniProtKB-KW"/>
</dbReference>
<comment type="catalytic activity">
    <reaction evidence="8">
        <text>arsenic triglutathione + 3 [thioredoxin]-dithiol + 3 S-adenosyl-L-methionine = trimethylarsine + 3 [thioredoxin]-disulfide + 3 glutathione + 3 S-adenosyl-L-homocysteine + 3 H(+)</text>
        <dbReference type="Rhea" id="RHEA:69432"/>
        <dbReference type="Rhea" id="RHEA-COMP:10698"/>
        <dbReference type="Rhea" id="RHEA-COMP:10700"/>
        <dbReference type="ChEBI" id="CHEBI:15378"/>
        <dbReference type="ChEBI" id="CHEBI:27130"/>
        <dbReference type="ChEBI" id="CHEBI:29950"/>
        <dbReference type="ChEBI" id="CHEBI:50058"/>
        <dbReference type="ChEBI" id="CHEBI:57856"/>
        <dbReference type="ChEBI" id="CHEBI:57925"/>
        <dbReference type="ChEBI" id="CHEBI:59789"/>
        <dbReference type="ChEBI" id="CHEBI:183640"/>
        <dbReference type="EC" id="2.1.1.137"/>
    </reaction>
</comment>
<dbReference type="RefSeq" id="WP_151729649.1">
    <property type="nucleotide sequence ID" value="NZ_BKZV01000006.1"/>
</dbReference>
<gene>
    <name evidence="10" type="ORF">KTAU_37490</name>
</gene>
<comment type="caution">
    <text evidence="10">The sequence shown here is derived from an EMBL/GenBank/DDBJ whole genome shotgun (WGS) entry which is preliminary data.</text>
</comment>
<keyword evidence="10" id="KW-0489">Methyltransferase</keyword>
<keyword evidence="2" id="KW-0949">S-adenosyl-L-methionine</keyword>
<comment type="catalytic activity">
    <reaction evidence="7">
        <text>arsenic triglutathione + 2 [thioredoxin]-dithiol + 2 S-adenosyl-L-methionine + H2O = dimethylarsinous acid + 2 [thioredoxin]-disulfide + 3 glutathione + 2 S-adenosyl-L-homocysteine + 2 H(+)</text>
        <dbReference type="Rhea" id="RHEA:69464"/>
        <dbReference type="Rhea" id="RHEA-COMP:10698"/>
        <dbReference type="Rhea" id="RHEA-COMP:10700"/>
        <dbReference type="ChEBI" id="CHEBI:15377"/>
        <dbReference type="ChEBI" id="CHEBI:15378"/>
        <dbReference type="ChEBI" id="CHEBI:23808"/>
        <dbReference type="ChEBI" id="CHEBI:29950"/>
        <dbReference type="ChEBI" id="CHEBI:50058"/>
        <dbReference type="ChEBI" id="CHEBI:57856"/>
        <dbReference type="ChEBI" id="CHEBI:57925"/>
        <dbReference type="ChEBI" id="CHEBI:59789"/>
        <dbReference type="ChEBI" id="CHEBI:183640"/>
        <dbReference type="EC" id="2.1.1.137"/>
    </reaction>
</comment>
<protein>
    <recommendedName>
        <fullName evidence="5">Arsenite methyltransferase</fullName>
        <ecNumber evidence="4">2.1.1.137</ecNumber>
    </recommendedName>
</protein>
<dbReference type="GO" id="GO:0030791">
    <property type="term" value="F:arsenite methyltransferase activity"/>
    <property type="evidence" value="ECO:0007669"/>
    <property type="project" value="UniProtKB-EC"/>
</dbReference>
<dbReference type="PANTHER" id="PTHR43675:SF8">
    <property type="entry name" value="ARSENITE METHYLTRANSFERASE"/>
    <property type="match status" value="1"/>
</dbReference>
<accession>A0A5J4KBY5</accession>
<dbReference type="PANTHER" id="PTHR43675">
    <property type="entry name" value="ARSENITE METHYLTRANSFERASE"/>
    <property type="match status" value="1"/>
</dbReference>
<evidence type="ECO:0000313" key="10">
    <source>
        <dbReference type="EMBL" id="GER85113.1"/>
    </source>
</evidence>
<reference evidence="10 11" key="1">
    <citation type="journal article" date="2019" name="Int. J. Syst. Evol. Microbiol.">
        <title>Thermogemmatispora aurantia sp. nov. and Thermogemmatispora argillosa sp. nov., within the class Ktedonobacteria, and emended description of the genus Thermogemmatispora.</title>
        <authorList>
            <person name="Zheng Y."/>
            <person name="Wang C.M."/>
            <person name="Sakai Y."/>
            <person name="Abe K."/>
            <person name="Yokota A."/>
            <person name="Yabe S."/>
        </authorList>
    </citation>
    <scope>NUCLEOTIDE SEQUENCE [LARGE SCALE GENOMIC DNA]</scope>
    <source>
        <strain evidence="10 11">A1-2</strain>
    </source>
</reference>
<evidence type="ECO:0000256" key="2">
    <source>
        <dbReference type="ARBA" id="ARBA00022691"/>
    </source>
</evidence>
<dbReference type="Pfam" id="PF13847">
    <property type="entry name" value="Methyltransf_31"/>
    <property type="match status" value="1"/>
</dbReference>
<dbReference type="InterPro" id="IPR025714">
    <property type="entry name" value="Methyltranfer_dom"/>
</dbReference>
<dbReference type="PROSITE" id="PS51257">
    <property type="entry name" value="PROKAR_LIPOPROTEIN"/>
    <property type="match status" value="1"/>
</dbReference>
<dbReference type="EMBL" id="BKZV01000006">
    <property type="protein sequence ID" value="GER85113.1"/>
    <property type="molecule type" value="Genomic_DNA"/>
</dbReference>
<dbReference type="Proteomes" id="UP000334820">
    <property type="component" value="Unassembled WGS sequence"/>
</dbReference>
<dbReference type="InterPro" id="IPR026669">
    <property type="entry name" value="Arsenite_MeTrfase-like"/>
</dbReference>
<evidence type="ECO:0000256" key="5">
    <source>
        <dbReference type="ARBA" id="ARBA00034545"/>
    </source>
</evidence>
<evidence type="ECO:0000256" key="7">
    <source>
        <dbReference type="ARBA" id="ARBA00047943"/>
    </source>
</evidence>
<comment type="catalytic activity">
    <reaction evidence="6">
        <text>arsenic triglutathione + [thioredoxin]-dithiol + S-adenosyl-L-methionine + 2 H2O = methylarsonous acid + [thioredoxin]-disulfide + 3 glutathione + S-adenosyl-L-homocysteine + H(+)</text>
        <dbReference type="Rhea" id="RHEA:69460"/>
        <dbReference type="Rhea" id="RHEA-COMP:10698"/>
        <dbReference type="Rhea" id="RHEA-COMP:10700"/>
        <dbReference type="ChEBI" id="CHEBI:15377"/>
        <dbReference type="ChEBI" id="CHEBI:15378"/>
        <dbReference type="ChEBI" id="CHEBI:17826"/>
        <dbReference type="ChEBI" id="CHEBI:29950"/>
        <dbReference type="ChEBI" id="CHEBI:50058"/>
        <dbReference type="ChEBI" id="CHEBI:57856"/>
        <dbReference type="ChEBI" id="CHEBI:57925"/>
        <dbReference type="ChEBI" id="CHEBI:59789"/>
        <dbReference type="ChEBI" id="CHEBI:183640"/>
        <dbReference type="EC" id="2.1.1.137"/>
    </reaction>
</comment>
<evidence type="ECO:0000256" key="6">
    <source>
        <dbReference type="ARBA" id="ARBA00047941"/>
    </source>
</evidence>
<organism evidence="10 11">
    <name type="scientific">Thermogemmatispora aurantia</name>
    <dbReference type="NCBI Taxonomy" id="2045279"/>
    <lineage>
        <taxon>Bacteria</taxon>
        <taxon>Bacillati</taxon>
        <taxon>Chloroflexota</taxon>
        <taxon>Ktedonobacteria</taxon>
        <taxon>Thermogemmatisporales</taxon>
        <taxon>Thermogemmatisporaceae</taxon>
        <taxon>Thermogemmatispora</taxon>
    </lineage>
</organism>
<evidence type="ECO:0000256" key="4">
    <source>
        <dbReference type="ARBA" id="ARBA00034521"/>
    </source>
</evidence>
<dbReference type="InterPro" id="IPR029063">
    <property type="entry name" value="SAM-dependent_MTases_sf"/>
</dbReference>
<dbReference type="EC" id="2.1.1.137" evidence="4"/>
<dbReference type="SUPFAM" id="SSF53335">
    <property type="entry name" value="S-adenosyl-L-methionine-dependent methyltransferases"/>
    <property type="match status" value="1"/>
</dbReference>
<dbReference type="AlphaFoldDB" id="A0A5J4KBY5"/>
<evidence type="ECO:0000259" key="9">
    <source>
        <dbReference type="Pfam" id="PF13847"/>
    </source>
</evidence>
<sequence length="264" mass="29272">MADMPFKSEEDLRSFVQRYYQVNVLNAAVACCCEDRKQVPSQCDCYAPERLKDLPAELLASACCCGNPLKQAELKPGESLLDLGCGTGLDLLLAAPQLQPGGVAYGVDMNEVALERAEQYRRQLGLENVRFLQGVIEAIPLPSESIDVIISNCVINLVPDKGRVLREAYRLLKPGGRLILADTVLEGEPPARLQREPWAWAACLTGAISAETYRELLTAIGFHAVVVELAARDWDWPPFVNQEERHRLEGRWLSACIRARRPSA</sequence>
<dbReference type="CDD" id="cd02440">
    <property type="entry name" value="AdoMet_MTases"/>
    <property type="match status" value="1"/>
</dbReference>
<name>A0A5J4KBY5_9CHLR</name>